<reference evidence="10" key="1">
    <citation type="journal article" date="2019" name="Int. J. Syst. Evol. Microbiol.">
        <title>The Global Catalogue of Microorganisms (GCM) 10K type strain sequencing project: providing services to taxonomists for standard genome sequencing and annotation.</title>
        <authorList>
            <consortium name="The Broad Institute Genomics Platform"/>
            <consortium name="The Broad Institute Genome Sequencing Center for Infectious Disease"/>
            <person name="Wu L."/>
            <person name="Ma J."/>
        </authorList>
    </citation>
    <scope>NUCLEOTIDE SEQUENCE [LARGE SCALE GENOMIC DNA]</scope>
    <source>
        <strain evidence="10">JCM 18303</strain>
    </source>
</reference>
<feature type="transmembrane region" description="Helical" evidence="8">
    <location>
        <begin position="103"/>
        <end position="124"/>
    </location>
</feature>
<dbReference type="Pfam" id="PF02653">
    <property type="entry name" value="BPD_transp_2"/>
    <property type="match status" value="1"/>
</dbReference>
<keyword evidence="10" id="KW-1185">Reference proteome</keyword>
<keyword evidence="7 8" id="KW-0472">Membrane</keyword>
<dbReference type="RefSeq" id="WP_221499057.1">
    <property type="nucleotide sequence ID" value="NZ_BAABJP010000007.1"/>
</dbReference>
<protein>
    <recommendedName>
        <fullName evidence="11">Serine protease</fullName>
    </recommendedName>
</protein>
<feature type="transmembrane region" description="Helical" evidence="8">
    <location>
        <begin position="227"/>
        <end position="248"/>
    </location>
</feature>
<evidence type="ECO:0000256" key="2">
    <source>
        <dbReference type="ARBA" id="ARBA00022448"/>
    </source>
</evidence>
<feature type="transmembrane region" description="Helical" evidence="8">
    <location>
        <begin position="136"/>
        <end position="153"/>
    </location>
</feature>
<name>A0ABP9PVB0_9PSEU</name>
<organism evidence="9 10">
    <name type="scientific">Pseudonocardia eucalypti</name>
    <dbReference type="NCBI Taxonomy" id="648755"/>
    <lineage>
        <taxon>Bacteria</taxon>
        <taxon>Bacillati</taxon>
        <taxon>Actinomycetota</taxon>
        <taxon>Actinomycetes</taxon>
        <taxon>Pseudonocardiales</taxon>
        <taxon>Pseudonocardiaceae</taxon>
        <taxon>Pseudonocardia</taxon>
    </lineage>
</organism>
<keyword evidence="6 8" id="KW-1133">Transmembrane helix</keyword>
<dbReference type="EMBL" id="BAABJP010000007">
    <property type="protein sequence ID" value="GAA5152702.1"/>
    <property type="molecule type" value="Genomic_DNA"/>
</dbReference>
<keyword evidence="5 8" id="KW-0812">Transmembrane</keyword>
<comment type="caution">
    <text evidence="9">The sequence shown here is derived from an EMBL/GenBank/DDBJ whole genome shotgun (WGS) entry which is preliminary data.</text>
</comment>
<dbReference type="PANTHER" id="PTHR32196">
    <property type="entry name" value="ABC TRANSPORTER PERMEASE PROTEIN YPHD-RELATED-RELATED"/>
    <property type="match status" value="1"/>
</dbReference>
<feature type="transmembrane region" description="Helical" evidence="8">
    <location>
        <begin position="42"/>
        <end position="65"/>
    </location>
</feature>
<evidence type="ECO:0000256" key="1">
    <source>
        <dbReference type="ARBA" id="ARBA00004651"/>
    </source>
</evidence>
<accession>A0ABP9PVB0</accession>
<evidence type="ECO:0000256" key="4">
    <source>
        <dbReference type="ARBA" id="ARBA00022519"/>
    </source>
</evidence>
<dbReference type="PANTHER" id="PTHR32196:SF21">
    <property type="entry name" value="ABC TRANSPORTER PERMEASE PROTEIN YPHD-RELATED"/>
    <property type="match status" value="1"/>
</dbReference>
<evidence type="ECO:0008006" key="11">
    <source>
        <dbReference type="Google" id="ProtNLM"/>
    </source>
</evidence>
<keyword evidence="2" id="KW-0813">Transport</keyword>
<evidence type="ECO:0000256" key="6">
    <source>
        <dbReference type="ARBA" id="ARBA00022989"/>
    </source>
</evidence>
<comment type="subcellular location">
    <subcellularLocation>
        <location evidence="1">Cell membrane</location>
        <topology evidence="1">Multi-pass membrane protein</topology>
    </subcellularLocation>
</comment>
<keyword evidence="3" id="KW-1003">Cell membrane</keyword>
<keyword evidence="4" id="KW-0997">Cell inner membrane</keyword>
<feature type="transmembrane region" description="Helical" evidence="8">
    <location>
        <begin position="285"/>
        <end position="303"/>
    </location>
</feature>
<gene>
    <name evidence="9" type="ORF">GCM10023321_21850</name>
</gene>
<evidence type="ECO:0000256" key="7">
    <source>
        <dbReference type="ARBA" id="ARBA00023136"/>
    </source>
</evidence>
<evidence type="ECO:0000256" key="3">
    <source>
        <dbReference type="ARBA" id="ARBA00022475"/>
    </source>
</evidence>
<feature type="transmembrane region" description="Helical" evidence="8">
    <location>
        <begin position="77"/>
        <end position="97"/>
    </location>
</feature>
<dbReference type="InterPro" id="IPR001851">
    <property type="entry name" value="ABC_transp_permease"/>
</dbReference>
<evidence type="ECO:0000256" key="8">
    <source>
        <dbReference type="SAM" id="Phobius"/>
    </source>
</evidence>
<feature type="transmembrane region" description="Helical" evidence="8">
    <location>
        <begin position="260"/>
        <end position="278"/>
    </location>
</feature>
<feature type="transmembrane region" description="Helical" evidence="8">
    <location>
        <begin position="173"/>
        <end position="194"/>
    </location>
</feature>
<feature type="transmembrane region" description="Helical" evidence="8">
    <location>
        <begin position="309"/>
        <end position="329"/>
    </location>
</feature>
<sequence>MRRALERLLTDRVALLAVLLAVLLVWMSVLSAQGYLTAPYDLPYLGATLDNVVPLCLLGLAEFVVMVSGRGGIDLSVGSMVSVVGMAFGFMVGKWGWPVLPSVVAALLVGAALGAVNGVLVAYLRFPALIATLATYYGYGSLALVSTNAAPISNRPVQELAGLTSSVPLFGDLSVPLQVFTFLLPSAVLVWLLVNRTSYGRRLYAVGTNETAARFANLNVASVRFRAYLLSGVLSGVAGVVTVAQFASARPDAGSTGNGMALPAITIAVLGGVAIAGGIGRVGGVLVAALLVVWLNAGILLAFEGSEGGQYQLAALGILLIASALLNVLTVRRVAGGRGT</sequence>
<evidence type="ECO:0000313" key="10">
    <source>
        <dbReference type="Proteomes" id="UP001428817"/>
    </source>
</evidence>
<dbReference type="CDD" id="cd06579">
    <property type="entry name" value="TM_PBP1_transp_AraH_like"/>
    <property type="match status" value="1"/>
</dbReference>
<evidence type="ECO:0000256" key="5">
    <source>
        <dbReference type="ARBA" id="ARBA00022692"/>
    </source>
</evidence>
<evidence type="ECO:0000313" key="9">
    <source>
        <dbReference type="EMBL" id="GAA5152702.1"/>
    </source>
</evidence>
<dbReference type="Proteomes" id="UP001428817">
    <property type="component" value="Unassembled WGS sequence"/>
</dbReference>
<proteinExistence type="predicted"/>